<dbReference type="InterPro" id="IPR009057">
    <property type="entry name" value="Homeodomain-like_sf"/>
</dbReference>
<dbReference type="InterPro" id="IPR041490">
    <property type="entry name" value="KstR2_TetR_C"/>
</dbReference>
<name>A0A2N5NBT4_9BACL</name>
<protein>
    <submittedName>
        <fullName evidence="4">Transcriptional regulator, TetR family</fullName>
    </submittedName>
</protein>
<evidence type="ECO:0000313" key="5">
    <source>
        <dbReference type="Proteomes" id="UP000234789"/>
    </source>
</evidence>
<reference evidence="4 5" key="1">
    <citation type="submission" date="2017-05" db="EMBL/GenBank/DDBJ databases">
        <title>Functional genome analysis of Paenibacillus pasadenensis strain R16: insights on endophytic life style and antifungal activity.</title>
        <authorList>
            <person name="Passera A."/>
            <person name="Marcolungo L."/>
            <person name="Casati P."/>
            <person name="Brasca M."/>
            <person name="Quaglino F."/>
            <person name="Delledonne M."/>
        </authorList>
    </citation>
    <scope>NUCLEOTIDE SEQUENCE [LARGE SCALE GENOMIC DNA]</scope>
    <source>
        <strain evidence="4 5">R16</strain>
    </source>
</reference>
<dbReference type="InterPro" id="IPR023772">
    <property type="entry name" value="DNA-bd_HTH_TetR-type_CS"/>
</dbReference>
<dbReference type="Gene3D" id="1.10.10.60">
    <property type="entry name" value="Homeodomain-like"/>
    <property type="match status" value="1"/>
</dbReference>
<feature type="DNA-binding region" description="H-T-H motif" evidence="2">
    <location>
        <begin position="27"/>
        <end position="46"/>
    </location>
</feature>
<dbReference type="PANTHER" id="PTHR30055:SF235">
    <property type="entry name" value="TRANSCRIPTIONAL REGULATORY PROTEIN"/>
    <property type="match status" value="1"/>
</dbReference>
<dbReference type="EMBL" id="NFEZ01000002">
    <property type="protein sequence ID" value="PLT47807.1"/>
    <property type="molecule type" value="Genomic_DNA"/>
</dbReference>
<keyword evidence="5" id="KW-1185">Reference proteome</keyword>
<comment type="caution">
    <text evidence="4">The sequence shown here is derived from an EMBL/GenBank/DDBJ whole genome shotgun (WGS) entry which is preliminary data.</text>
</comment>
<gene>
    <name evidence="4" type="ORF">B8V81_0714</name>
</gene>
<dbReference type="Pfam" id="PF00440">
    <property type="entry name" value="TetR_N"/>
    <property type="match status" value="1"/>
</dbReference>
<keyword evidence="1 2" id="KW-0238">DNA-binding</keyword>
<dbReference type="Proteomes" id="UP000234789">
    <property type="component" value="Unassembled WGS sequence"/>
</dbReference>
<evidence type="ECO:0000256" key="2">
    <source>
        <dbReference type="PROSITE-ProRule" id="PRU00335"/>
    </source>
</evidence>
<proteinExistence type="predicted"/>
<sequence length="198" mass="22516">MGKVDVRVRMLRAAKKLFAEHGFEKTTIRQICEEACANVALVSYHFGGKDGVFAAIFNEYFPDRDIRSLAPGPDPEADLKVIIREMTRFRRREPELIAIIQQEMALRSPRREIIQSHKSLIQVRLRECLERGRAEGCFRFRSLHTTQLFVMGALLANMSMIDMHGVPEIERLTADEVVADLTAFILAAVRGQTDADRS</sequence>
<evidence type="ECO:0000256" key="1">
    <source>
        <dbReference type="ARBA" id="ARBA00023125"/>
    </source>
</evidence>
<dbReference type="Gene3D" id="1.10.357.10">
    <property type="entry name" value="Tetracycline Repressor, domain 2"/>
    <property type="match status" value="1"/>
</dbReference>
<dbReference type="InterPro" id="IPR001647">
    <property type="entry name" value="HTH_TetR"/>
</dbReference>
<dbReference type="InterPro" id="IPR036271">
    <property type="entry name" value="Tet_transcr_reg_TetR-rel_C_sf"/>
</dbReference>
<dbReference type="SUPFAM" id="SSF46689">
    <property type="entry name" value="Homeodomain-like"/>
    <property type="match status" value="1"/>
</dbReference>
<dbReference type="RefSeq" id="WP_101807742.1">
    <property type="nucleotide sequence ID" value="NZ_NFEZ01000002.1"/>
</dbReference>
<dbReference type="GO" id="GO:0003700">
    <property type="term" value="F:DNA-binding transcription factor activity"/>
    <property type="evidence" value="ECO:0007669"/>
    <property type="project" value="TreeGrafter"/>
</dbReference>
<dbReference type="PROSITE" id="PS01081">
    <property type="entry name" value="HTH_TETR_1"/>
    <property type="match status" value="1"/>
</dbReference>
<dbReference type="SUPFAM" id="SSF48498">
    <property type="entry name" value="Tetracyclin repressor-like, C-terminal domain"/>
    <property type="match status" value="1"/>
</dbReference>
<dbReference type="PANTHER" id="PTHR30055">
    <property type="entry name" value="HTH-TYPE TRANSCRIPTIONAL REGULATOR RUTR"/>
    <property type="match status" value="1"/>
</dbReference>
<dbReference type="Pfam" id="PF17932">
    <property type="entry name" value="TetR_C_24"/>
    <property type="match status" value="1"/>
</dbReference>
<dbReference type="PROSITE" id="PS50977">
    <property type="entry name" value="HTH_TETR_2"/>
    <property type="match status" value="1"/>
</dbReference>
<evidence type="ECO:0000259" key="3">
    <source>
        <dbReference type="PROSITE" id="PS50977"/>
    </source>
</evidence>
<dbReference type="AlphaFoldDB" id="A0A2N5NBT4"/>
<dbReference type="PRINTS" id="PR00455">
    <property type="entry name" value="HTHTETR"/>
</dbReference>
<evidence type="ECO:0000313" key="4">
    <source>
        <dbReference type="EMBL" id="PLT47807.1"/>
    </source>
</evidence>
<dbReference type="GO" id="GO:0000976">
    <property type="term" value="F:transcription cis-regulatory region binding"/>
    <property type="evidence" value="ECO:0007669"/>
    <property type="project" value="TreeGrafter"/>
</dbReference>
<accession>A0A2N5NBT4</accession>
<dbReference type="InterPro" id="IPR050109">
    <property type="entry name" value="HTH-type_TetR-like_transc_reg"/>
</dbReference>
<organism evidence="4 5">
    <name type="scientific">Paenibacillus pasadenensis</name>
    <dbReference type="NCBI Taxonomy" id="217090"/>
    <lineage>
        <taxon>Bacteria</taxon>
        <taxon>Bacillati</taxon>
        <taxon>Bacillota</taxon>
        <taxon>Bacilli</taxon>
        <taxon>Bacillales</taxon>
        <taxon>Paenibacillaceae</taxon>
        <taxon>Paenibacillus</taxon>
    </lineage>
</organism>
<feature type="domain" description="HTH tetR-type" evidence="3">
    <location>
        <begin position="4"/>
        <end position="64"/>
    </location>
</feature>